<comment type="catalytic activity">
    <reaction evidence="10">
        <text>[GlcNAc-(1-&gt;4)-Mur2Ac(oyl-L-Ala-gamma-D-Glu-L-Lys-D-Ala-D-Ala)](n)-di-trans,octa-cis-undecaprenyl diphosphate + beta-D-GlcNAc-(1-&gt;4)-Mur2Ac(oyl-L-Ala-gamma-D-Glu-L-Lys-D-Ala-D-Ala)-di-trans,octa-cis-undecaprenyl diphosphate = [GlcNAc-(1-&gt;4)-Mur2Ac(oyl-L-Ala-gamma-D-Glu-L-Lys-D-Ala-D-Ala)](n+1)-di-trans,octa-cis-undecaprenyl diphosphate + di-trans,octa-cis-undecaprenyl diphosphate + H(+)</text>
        <dbReference type="Rhea" id="RHEA:23708"/>
        <dbReference type="Rhea" id="RHEA-COMP:9602"/>
        <dbReference type="Rhea" id="RHEA-COMP:9603"/>
        <dbReference type="ChEBI" id="CHEBI:15378"/>
        <dbReference type="ChEBI" id="CHEBI:58405"/>
        <dbReference type="ChEBI" id="CHEBI:60033"/>
        <dbReference type="ChEBI" id="CHEBI:78435"/>
        <dbReference type="EC" id="2.4.99.28"/>
    </reaction>
</comment>
<dbReference type="Pfam" id="PF00912">
    <property type="entry name" value="Transgly"/>
    <property type="match status" value="1"/>
</dbReference>
<reference evidence="13" key="1">
    <citation type="journal article" date="2014" name="Front. Microbiol.">
        <title>High frequency of phylogenetically diverse reductive dehalogenase-homologous genes in deep subseafloor sedimentary metagenomes.</title>
        <authorList>
            <person name="Kawai M."/>
            <person name="Futagami T."/>
            <person name="Toyoda A."/>
            <person name="Takaki Y."/>
            <person name="Nishi S."/>
            <person name="Hori S."/>
            <person name="Arai W."/>
            <person name="Tsubouchi T."/>
            <person name="Morono Y."/>
            <person name="Uchiyama I."/>
            <person name="Ito T."/>
            <person name="Fujiyama A."/>
            <person name="Inagaki F."/>
            <person name="Takami H."/>
        </authorList>
    </citation>
    <scope>NUCLEOTIDE SEQUENCE</scope>
    <source>
        <strain evidence="13">Expedition CK06-06</strain>
    </source>
</reference>
<dbReference type="InterPro" id="IPR036950">
    <property type="entry name" value="PBP_transglycosylase"/>
</dbReference>
<dbReference type="GO" id="GO:0071555">
    <property type="term" value="P:cell wall organization"/>
    <property type="evidence" value="ECO:0007669"/>
    <property type="project" value="UniProtKB-KW"/>
</dbReference>
<name>X0X278_9ZZZZ</name>
<sequence>MAIGLAGAMIGGMLFLAILIAWFSKDLPSPGQVKRREGFSTQILAREGEVLYDVSASDERREPVSFEEIPEYLKQATVAVEDKNFYEHSGFDLL</sequence>
<keyword evidence="2" id="KW-1003">Cell membrane</keyword>
<evidence type="ECO:0000256" key="11">
    <source>
        <dbReference type="SAM" id="Phobius"/>
    </source>
</evidence>
<dbReference type="EC" id="2.4.99.28" evidence="9"/>
<evidence type="ECO:0000256" key="7">
    <source>
        <dbReference type="ARBA" id="ARBA00023136"/>
    </source>
</evidence>
<comment type="subcellular location">
    <subcellularLocation>
        <location evidence="1">Cell membrane</location>
    </subcellularLocation>
</comment>
<keyword evidence="7 11" id="KW-0472">Membrane</keyword>
<evidence type="ECO:0000256" key="8">
    <source>
        <dbReference type="ARBA" id="ARBA00023316"/>
    </source>
</evidence>
<dbReference type="GO" id="GO:0009252">
    <property type="term" value="P:peptidoglycan biosynthetic process"/>
    <property type="evidence" value="ECO:0007669"/>
    <property type="project" value="UniProtKB-KW"/>
</dbReference>
<dbReference type="InterPro" id="IPR050396">
    <property type="entry name" value="Glycosyltr_51/Transpeptidase"/>
</dbReference>
<dbReference type="GO" id="GO:0008360">
    <property type="term" value="P:regulation of cell shape"/>
    <property type="evidence" value="ECO:0007669"/>
    <property type="project" value="UniProtKB-KW"/>
</dbReference>
<evidence type="ECO:0000256" key="4">
    <source>
        <dbReference type="ARBA" id="ARBA00022679"/>
    </source>
</evidence>
<protein>
    <recommendedName>
        <fullName evidence="9">peptidoglycan glycosyltransferase</fullName>
        <ecNumber evidence="9">2.4.99.28</ecNumber>
    </recommendedName>
</protein>
<keyword evidence="5" id="KW-0133">Cell shape</keyword>
<organism evidence="13">
    <name type="scientific">marine sediment metagenome</name>
    <dbReference type="NCBI Taxonomy" id="412755"/>
    <lineage>
        <taxon>unclassified sequences</taxon>
        <taxon>metagenomes</taxon>
        <taxon>ecological metagenomes</taxon>
    </lineage>
</organism>
<dbReference type="GO" id="GO:0005886">
    <property type="term" value="C:plasma membrane"/>
    <property type="evidence" value="ECO:0007669"/>
    <property type="project" value="UniProtKB-SubCell"/>
</dbReference>
<feature type="transmembrane region" description="Helical" evidence="11">
    <location>
        <begin position="6"/>
        <end position="24"/>
    </location>
</feature>
<comment type="caution">
    <text evidence="13">The sequence shown here is derived from an EMBL/GenBank/DDBJ whole genome shotgun (WGS) entry which is preliminary data.</text>
</comment>
<keyword evidence="11" id="KW-1133">Transmembrane helix</keyword>
<keyword evidence="3" id="KW-0328">Glycosyltransferase</keyword>
<keyword evidence="11" id="KW-0812">Transmembrane</keyword>
<gene>
    <name evidence="13" type="ORF">S01H1_69899</name>
</gene>
<dbReference type="EMBL" id="BARS01046432">
    <property type="protein sequence ID" value="GAG29507.1"/>
    <property type="molecule type" value="Genomic_DNA"/>
</dbReference>
<proteinExistence type="predicted"/>
<dbReference type="InterPro" id="IPR001264">
    <property type="entry name" value="Glyco_trans_51"/>
</dbReference>
<dbReference type="AlphaFoldDB" id="X0X278"/>
<dbReference type="Gene3D" id="1.10.3810.10">
    <property type="entry name" value="Biosynthetic peptidoglycan transglycosylase-like"/>
    <property type="match status" value="1"/>
</dbReference>
<keyword evidence="8" id="KW-0961">Cell wall biogenesis/degradation</keyword>
<evidence type="ECO:0000256" key="1">
    <source>
        <dbReference type="ARBA" id="ARBA00004236"/>
    </source>
</evidence>
<dbReference type="PANTHER" id="PTHR32282">
    <property type="entry name" value="BINDING PROTEIN TRANSPEPTIDASE, PUTATIVE-RELATED"/>
    <property type="match status" value="1"/>
</dbReference>
<accession>X0X278</accession>
<keyword evidence="6" id="KW-0573">Peptidoglycan synthesis</keyword>
<evidence type="ECO:0000256" key="6">
    <source>
        <dbReference type="ARBA" id="ARBA00022984"/>
    </source>
</evidence>
<evidence type="ECO:0000313" key="13">
    <source>
        <dbReference type="EMBL" id="GAG29507.1"/>
    </source>
</evidence>
<keyword evidence="4" id="KW-0808">Transferase</keyword>
<dbReference type="SUPFAM" id="SSF53955">
    <property type="entry name" value="Lysozyme-like"/>
    <property type="match status" value="1"/>
</dbReference>
<dbReference type="GO" id="GO:0008955">
    <property type="term" value="F:peptidoglycan glycosyltransferase activity"/>
    <property type="evidence" value="ECO:0007669"/>
    <property type="project" value="UniProtKB-EC"/>
</dbReference>
<feature type="non-terminal residue" evidence="13">
    <location>
        <position position="94"/>
    </location>
</feature>
<evidence type="ECO:0000256" key="3">
    <source>
        <dbReference type="ARBA" id="ARBA00022676"/>
    </source>
</evidence>
<evidence type="ECO:0000256" key="2">
    <source>
        <dbReference type="ARBA" id="ARBA00022475"/>
    </source>
</evidence>
<evidence type="ECO:0000256" key="10">
    <source>
        <dbReference type="ARBA" id="ARBA00049902"/>
    </source>
</evidence>
<dbReference type="GO" id="GO:0030288">
    <property type="term" value="C:outer membrane-bounded periplasmic space"/>
    <property type="evidence" value="ECO:0007669"/>
    <property type="project" value="TreeGrafter"/>
</dbReference>
<feature type="domain" description="Glycosyl transferase family 51" evidence="12">
    <location>
        <begin position="48"/>
        <end position="93"/>
    </location>
</feature>
<evidence type="ECO:0000256" key="5">
    <source>
        <dbReference type="ARBA" id="ARBA00022960"/>
    </source>
</evidence>
<dbReference type="InterPro" id="IPR023346">
    <property type="entry name" value="Lysozyme-like_dom_sf"/>
</dbReference>
<dbReference type="PANTHER" id="PTHR32282:SF11">
    <property type="entry name" value="PENICILLIN-BINDING PROTEIN 1B"/>
    <property type="match status" value="1"/>
</dbReference>
<evidence type="ECO:0000256" key="9">
    <source>
        <dbReference type="ARBA" id="ARBA00044770"/>
    </source>
</evidence>
<evidence type="ECO:0000259" key="12">
    <source>
        <dbReference type="Pfam" id="PF00912"/>
    </source>
</evidence>